<dbReference type="Proteomes" id="UP000499080">
    <property type="component" value="Unassembled WGS sequence"/>
</dbReference>
<gene>
    <name evidence="1" type="ORF">AVEN_81959_1</name>
</gene>
<accession>A0A4Y2IM48</accession>
<protein>
    <submittedName>
        <fullName evidence="1">Uncharacterized protein</fullName>
    </submittedName>
</protein>
<organism evidence="1 2">
    <name type="scientific">Araneus ventricosus</name>
    <name type="common">Orbweaver spider</name>
    <name type="synonym">Epeira ventricosa</name>
    <dbReference type="NCBI Taxonomy" id="182803"/>
    <lineage>
        <taxon>Eukaryota</taxon>
        <taxon>Metazoa</taxon>
        <taxon>Ecdysozoa</taxon>
        <taxon>Arthropoda</taxon>
        <taxon>Chelicerata</taxon>
        <taxon>Arachnida</taxon>
        <taxon>Araneae</taxon>
        <taxon>Araneomorphae</taxon>
        <taxon>Entelegynae</taxon>
        <taxon>Araneoidea</taxon>
        <taxon>Araneidae</taxon>
        <taxon>Araneus</taxon>
    </lineage>
</organism>
<keyword evidence="2" id="KW-1185">Reference proteome</keyword>
<dbReference type="AlphaFoldDB" id="A0A4Y2IM48"/>
<dbReference type="EMBL" id="BGPR01002779">
    <property type="protein sequence ID" value="GBM78787.1"/>
    <property type="molecule type" value="Genomic_DNA"/>
</dbReference>
<proteinExistence type="predicted"/>
<evidence type="ECO:0000313" key="2">
    <source>
        <dbReference type="Proteomes" id="UP000499080"/>
    </source>
</evidence>
<reference evidence="1 2" key="1">
    <citation type="journal article" date="2019" name="Sci. Rep.">
        <title>Orb-weaving spider Araneus ventricosus genome elucidates the spidroin gene catalogue.</title>
        <authorList>
            <person name="Kono N."/>
            <person name="Nakamura H."/>
            <person name="Ohtoshi R."/>
            <person name="Moran D.A.P."/>
            <person name="Shinohara A."/>
            <person name="Yoshida Y."/>
            <person name="Fujiwara M."/>
            <person name="Mori M."/>
            <person name="Tomita M."/>
            <person name="Arakawa K."/>
        </authorList>
    </citation>
    <scope>NUCLEOTIDE SEQUENCE [LARGE SCALE GENOMIC DNA]</scope>
</reference>
<comment type="caution">
    <text evidence="1">The sequence shown here is derived from an EMBL/GenBank/DDBJ whole genome shotgun (WGS) entry which is preliminary data.</text>
</comment>
<sequence>MERNRTLFRKKILSQAGNYSCPKRSGEPEDSGTGWKNDQCNILLKSDEKWKEIEPFLEEKILSQAGNYSCRKRSGEPEDSGTGWKNDQCYILLKSDEKWKEIEPFLEKKYYRKLAITHVLKDPGNQKIQVLDGRMINATFF</sequence>
<evidence type="ECO:0000313" key="1">
    <source>
        <dbReference type="EMBL" id="GBM78787.1"/>
    </source>
</evidence>
<name>A0A4Y2IM48_ARAVE</name>